<dbReference type="PANTHER" id="PTHR10083:SF376">
    <property type="entry name" value="SERINE PEPTIDASE INHIBITOR, KUNITZ TYPE, 3"/>
    <property type="match status" value="1"/>
</dbReference>
<feature type="domain" description="BPTI/Kunitz inhibitor" evidence="9">
    <location>
        <begin position="31"/>
        <end position="81"/>
    </location>
</feature>
<evidence type="ECO:0000256" key="8">
    <source>
        <dbReference type="SAM" id="SignalP"/>
    </source>
</evidence>
<evidence type="ECO:0000256" key="6">
    <source>
        <dbReference type="ARBA" id="ARBA00022900"/>
    </source>
</evidence>
<evidence type="ECO:0000313" key="10">
    <source>
        <dbReference type="EMBL" id="JAA74890.1"/>
    </source>
</evidence>
<dbReference type="GO" id="GO:0044483">
    <property type="term" value="P:venom-mediated perturbation of hemostasis"/>
    <property type="evidence" value="ECO:0007669"/>
    <property type="project" value="UniProtKB-ARBA"/>
</dbReference>
<evidence type="ECO:0000256" key="2">
    <source>
        <dbReference type="ARBA" id="ARBA00004613"/>
    </source>
</evidence>
<dbReference type="PROSITE" id="PS00280">
    <property type="entry name" value="BPTI_KUNITZ_1"/>
    <property type="match status" value="1"/>
</dbReference>
<evidence type="ECO:0000259" key="9">
    <source>
        <dbReference type="PROSITE" id="PS50279"/>
    </source>
</evidence>
<keyword evidence="6" id="KW-0722">Serine protease inhibitor</keyword>
<evidence type="ECO:0000256" key="5">
    <source>
        <dbReference type="ARBA" id="ARBA00022729"/>
    </source>
</evidence>
<keyword evidence="7" id="KW-1015">Disulfide bond</keyword>
<accession>R4G303</accession>
<dbReference type="InterPro" id="IPR020901">
    <property type="entry name" value="Prtase_inh_Kunz-CS"/>
</dbReference>
<dbReference type="InterPro" id="IPR002223">
    <property type="entry name" value="Kunitz_BPTI"/>
</dbReference>
<dbReference type="AlphaFoldDB" id="R4G303"/>
<keyword evidence="3" id="KW-0964">Secreted</keyword>
<dbReference type="FunFam" id="4.10.410.10:FF:000021">
    <property type="entry name" value="Serine protease inhibitor, putative"/>
    <property type="match status" value="1"/>
</dbReference>
<evidence type="ECO:0000256" key="3">
    <source>
        <dbReference type="ARBA" id="ARBA00022525"/>
    </source>
</evidence>
<dbReference type="CDD" id="cd22594">
    <property type="entry name" value="Kunitz_textilinin-like"/>
    <property type="match status" value="1"/>
</dbReference>
<dbReference type="PROSITE" id="PS50279">
    <property type="entry name" value="BPTI_KUNITZ_2"/>
    <property type="match status" value="1"/>
</dbReference>
<organism evidence="10">
    <name type="scientific">Hoplocephalus bungaroides</name>
    <dbReference type="NCBI Taxonomy" id="83403"/>
    <lineage>
        <taxon>Eukaryota</taxon>
        <taxon>Metazoa</taxon>
        <taxon>Chordata</taxon>
        <taxon>Craniata</taxon>
        <taxon>Vertebrata</taxon>
        <taxon>Euteleostomi</taxon>
        <taxon>Lepidosauria</taxon>
        <taxon>Squamata</taxon>
        <taxon>Bifurcata</taxon>
        <taxon>Unidentata</taxon>
        <taxon>Episquamata</taxon>
        <taxon>Toxicofera</taxon>
        <taxon>Serpentes</taxon>
        <taxon>Colubroidea</taxon>
        <taxon>Elapidae</taxon>
        <taxon>Notechinae</taxon>
        <taxon>Hoplocephalus</taxon>
    </lineage>
</organism>
<reference evidence="10" key="1">
    <citation type="journal article" date="2013" name="Toxins">
        <title>Venom down under: dynamic evolution of Australian elapid snake toxins.</title>
        <authorList>
            <person name="Jackson T.N."/>
            <person name="Sunagar K."/>
            <person name="Undheim E.A."/>
            <person name="Koludarov I."/>
            <person name="Chan A.H."/>
            <person name="Sanders K."/>
            <person name="Ali S.A."/>
            <person name="Hendrikx I."/>
            <person name="Dunstan N."/>
            <person name="Fry B.G."/>
        </authorList>
    </citation>
    <scope>NUCLEOTIDE SEQUENCE</scope>
    <source>
        <tissue evidence="10">Maxillary venom gland</tissue>
    </source>
</reference>
<dbReference type="InterPro" id="IPR050098">
    <property type="entry name" value="TFPI/VKTCI-like"/>
</dbReference>
<keyword evidence="5 8" id="KW-0732">Signal</keyword>
<dbReference type="SMART" id="SM00131">
    <property type="entry name" value="KU"/>
    <property type="match status" value="1"/>
</dbReference>
<dbReference type="PANTHER" id="PTHR10083">
    <property type="entry name" value="KUNITZ-TYPE PROTEASE INHIBITOR-RELATED"/>
    <property type="match status" value="1"/>
</dbReference>
<dbReference type="SUPFAM" id="SSF57362">
    <property type="entry name" value="BPTI-like"/>
    <property type="match status" value="1"/>
</dbReference>
<feature type="signal peptide" evidence="8">
    <location>
        <begin position="1"/>
        <end position="24"/>
    </location>
</feature>
<dbReference type="Pfam" id="PF00014">
    <property type="entry name" value="Kunitz_BPTI"/>
    <property type="match status" value="1"/>
</dbReference>
<protein>
    <submittedName>
        <fullName evidence="10">KP-Hop-3</fullName>
    </submittedName>
</protein>
<proteinExistence type="evidence at transcript level"/>
<dbReference type="GO" id="GO:0005615">
    <property type="term" value="C:extracellular space"/>
    <property type="evidence" value="ECO:0007669"/>
    <property type="project" value="TreeGrafter"/>
</dbReference>
<dbReference type="InterPro" id="IPR036880">
    <property type="entry name" value="Kunitz_BPTI_sf"/>
</dbReference>
<dbReference type="PRINTS" id="PR00759">
    <property type="entry name" value="BASICPTASE"/>
</dbReference>
<evidence type="ECO:0000256" key="4">
    <source>
        <dbReference type="ARBA" id="ARBA00022690"/>
    </source>
</evidence>
<evidence type="ECO:0000256" key="1">
    <source>
        <dbReference type="ARBA" id="ARBA00003939"/>
    </source>
</evidence>
<comment type="subcellular location">
    <subcellularLocation>
        <location evidence="2">Secreted</location>
    </subcellularLocation>
</comment>
<feature type="chain" id="PRO_5004372078" evidence="8">
    <location>
        <begin position="25"/>
        <end position="83"/>
    </location>
</feature>
<evidence type="ECO:0000256" key="7">
    <source>
        <dbReference type="ARBA" id="ARBA00023157"/>
    </source>
</evidence>
<dbReference type="GO" id="GO:0004867">
    <property type="term" value="F:serine-type endopeptidase inhibitor activity"/>
    <property type="evidence" value="ECO:0007669"/>
    <property type="project" value="UniProtKB-KW"/>
</dbReference>
<keyword evidence="4" id="KW-0646">Protease inhibitor</keyword>
<comment type="function">
    <text evidence="1">Serine protease inhibitor.</text>
</comment>
<name>R4G303_9SAUR</name>
<dbReference type="Gene3D" id="4.10.410.10">
    <property type="entry name" value="Pancreatic trypsin inhibitor Kunitz domain"/>
    <property type="match status" value="1"/>
</dbReference>
<dbReference type="EMBL" id="GAHG01000008">
    <property type="protein sequence ID" value="JAA74890.1"/>
    <property type="molecule type" value="mRNA"/>
</dbReference>
<sequence length="83" mass="9284">MSSGGLLLLLGLLTLWEVLTPVSSKDRPEFCELPDDSGPCRGIFHAFYYNPDQRQCLEFIYGGCYGNANNFKTIDECKRICAA</sequence>